<feature type="transmembrane region" description="Helical" evidence="1">
    <location>
        <begin position="366"/>
        <end position="386"/>
    </location>
</feature>
<dbReference type="Proteomes" id="UP000612746">
    <property type="component" value="Unassembled WGS sequence"/>
</dbReference>
<dbReference type="InterPro" id="IPR036691">
    <property type="entry name" value="Endo/exonu/phosph_ase_sf"/>
</dbReference>
<keyword evidence="1" id="KW-0812">Transmembrane</keyword>
<feature type="domain" description="PGAP2IP first transmembrane" evidence="4">
    <location>
        <begin position="291"/>
        <end position="445"/>
    </location>
</feature>
<feature type="domain" description="PGAP2IP second transmembrane" evidence="3">
    <location>
        <begin position="474"/>
        <end position="646"/>
    </location>
</feature>
<dbReference type="GO" id="GO:0005783">
    <property type="term" value="C:endoplasmic reticulum"/>
    <property type="evidence" value="ECO:0007669"/>
    <property type="project" value="TreeGrafter"/>
</dbReference>
<accession>A0A8H7Q7J2</accession>
<dbReference type="Pfam" id="PF23226">
    <property type="entry name" value="Exo_endo_phos_PGAP2IP"/>
    <property type="match status" value="1"/>
</dbReference>
<keyword evidence="1" id="KW-0472">Membrane</keyword>
<dbReference type="Pfam" id="PF23022">
    <property type="entry name" value="6TM_1st_PGAP2IP"/>
    <property type="match status" value="1"/>
</dbReference>
<feature type="transmembrane region" description="Helical" evidence="1">
    <location>
        <begin position="154"/>
        <end position="171"/>
    </location>
</feature>
<dbReference type="InterPro" id="IPR053912">
    <property type="entry name" value="PGAP2IP_TM_1nd"/>
</dbReference>
<feature type="transmembrane region" description="Helical" evidence="1">
    <location>
        <begin position="670"/>
        <end position="690"/>
    </location>
</feature>
<protein>
    <recommendedName>
        <fullName evidence="8">Calcofluor white hypersensitive protein</fullName>
    </recommendedName>
</protein>
<feature type="transmembrane region" description="Helical" evidence="1">
    <location>
        <begin position="593"/>
        <end position="617"/>
    </location>
</feature>
<dbReference type="InterPro" id="IPR053911">
    <property type="entry name" value="PGAP2IP_TM_2nd"/>
</dbReference>
<feature type="transmembrane region" description="Helical" evidence="1">
    <location>
        <begin position="287"/>
        <end position="308"/>
    </location>
</feature>
<dbReference type="InterPro" id="IPR057315">
    <property type="entry name" value="Exo_endo_phos_PGAP2IP_C"/>
</dbReference>
<comment type="caution">
    <text evidence="6">The sequence shown here is derived from an EMBL/GenBank/DDBJ whole genome shotgun (WGS) entry which is preliminary data.</text>
</comment>
<sequence>MPPSTLDQEEDHHSFIPNHLVTFAIQFPARLISITHTIFAYCAFFLALIFGCYFSYYKIVQNEHYGYPEEWFPSVSATTGDRYPARAIFQIFIALTSGPRFALVFLWYLLITKSSRTASKGFGKFLLTVGLIRTVACGGWVYITSSDDHDTHDIAMILYLLCTLPWQYGVWKTTPRSSHNAAKWRKIFTILFFGTLPPMIYYFIQHKVHRVSGAYTIYAFFEWSLIIYDVAFDAVTALDFQRFEFTIQDLSAVHGHGDIDDDKHGERMALPKNPKAWKKLQGYLGEIYLAFVFWSMLTSLGLLIWYFPLFNMGISGYEALLFVTISPCLLGSRSIQSYVYKNRYLFHLLSLTGVASYLVETPSRRLIITAFGVSVSILTWMSTFIGSSVDPVLFERNVLVWGTGLLFFNLVKLAWATESPIWPTMKASTGGWNGTGLLLGIAAVVGGIIHNKKDNQYMGRSLSSPLLKSASKDGLWAYAATGFGSLLFALHSMYTDSSLIMRWTVTGYPHYGPSPVPWGVLTIFVLAIGLVLSFNQQLVLNILWFAFGCASCLIFFGCSGWLGYIGGLLLGLYLMSLILVLPKAMAIYSPMKTMLLAFMVYNILCLAHVWVVAYEFVPGGVYARERTNWVLSCTMAFIGLGVYNAKLVLQPNRPEKSSYRNALQEGRSHIGVLLAAIIAFSAIISVGRVLTARSIVPHHPEQKMFTAGIWTIHFALDNDMWASERRMRDAVRDLELDVIGFLESDTMRIIMGNRDWAQYIAEDLGYYIDYGPATMTHTWGCLMLSKFPIKKSVHHLLPSPIGELACAIHATLDVYGQDVDFIVSHNGQEENLLDRQQQTAELARIMRESENPFVFLGYVVTKPFQQIYNMLYDGGRINDIEPSDDDRWCEYIGYRKLNRVGYARITHGGITDTEIQTGKFTLENDNLDQWKPSYEREDEANVPQALRYPEIFKGEGIRNHRFHVTPNNEPIYYRPS</sequence>
<evidence type="ECO:0000259" key="5">
    <source>
        <dbReference type="Pfam" id="PF23226"/>
    </source>
</evidence>
<feature type="transmembrane region" description="Helical" evidence="1">
    <location>
        <begin position="216"/>
        <end position="238"/>
    </location>
</feature>
<evidence type="ECO:0000313" key="7">
    <source>
        <dbReference type="Proteomes" id="UP000612746"/>
    </source>
</evidence>
<dbReference type="GO" id="GO:0016020">
    <property type="term" value="C:membrane"/>
    <property type="evidence" value="ECO:0007669"/>
    <property type="project" value="GOC"/>
</dbReference>
<feature type="transmembrane region" description="Helical" evidence="1">
    <location>
        <begin position="629"/>
        <end position="649"/>
    </location>
</feature>
<feature type="transmembrane region" description="Helical" evidence="1">
    <location>
        <begin position="562"/>
        <end position="581"/>
    </location>
</feature>
<organism evidence="6 7">
    <name type="scientific">Umbelopsis vinacea</name>
    <dbReference type="NCBI Taxonomy" id="44442"/>
    <lineage>
        <taxon>Eukaryota</taxon>
        <taxon>Fungi</taxon>
        <taxon>Fungi incertae sedis</taxon>
        <taxon>Mucoromycota</taxon>
        <taxon>Mucoromycotina</taxon>
        <taxon>Umbelopsidomycetes</taxon>
        <taxon>Umbelopsidales</taxon>
        <taxon>Umbelopsidaceae</taxon>
        <taxon>Umbelopsis</taxon>
    </lineage>
</organism>
<feature type="transmembrane region" description="Helical" evidence="1">
    <location>
        <begin position="122"/>
        <end position="142"/>
    </location>
</feature>
<dbReference type="PANTHER" id="PTHR14859:SF1">
    <property type="entry name" value="PGAP2-INTERACTING PROTEIN"/>
    <property type="match status" value="1"/>
</dbReference>
<feature type="transmembrane region" description="Helical" evidence="1">
    <location>
        <begin position="38"/>
        <end position="57"/>
    </location>
</feature>
<keyword evidence="7" id="KW-1185">Reference proteome</keyword>
<keyword evidence="1" id="KW-1133">Transmembrane helix</keyword>
<feature type="transmembrane region" description="Helical" evidence="1">
    <location>
        <begin position="187"/>
        <end position="204"/>
    </location>
</feature>
<feature type="transmembrane region" description="Helical" evidence="1">
    <location>
        <begin position="475"/>
        <end position="494"/>
    </location>
</feature>
<feature type="transmembrane region" description="Helical" evidence="1">
    <location>
        <begin position="398"/>
        <end position="417"/>
    </location>
</feature>
<evidence type="ECO:0000259" key="3">
    <source>
        <dbReference type="Pfam" id="PF23021"/>
    </source>
</evidence>
<feature type="transmembrane region" description="Helical" evidence="1">
    <location>
        <begin position="314"/>
        <end position="332"/>
    </location>
</feature>
<feature type="transmembrane region" description="Helical" evidence="1">
    <location>
        <begin position="344"/>
        <end position="360"/>
    </location>
</feature>
<name>A0A8H7Q7J2_9FUNG</name>
<evidence type="ECO:0000259" key="4">
    <source>
        <dbReference type="Pfam" id="PF23022"/>
    </source>
</evidence>
<dbReference type="InterPro" id="IPR051916">
    <property type="entry name" value="GPI-anchor_lipid_remodeler"/>
</dbReference>
<dbReference type="Pfam" id="PF23021">
    <property type="entry name" value="6TM_2nd_PGAP2IP"/>
    <property type="match status" value="1"/>
</dbReference>
<evidence type="ECO:0000256" key="1">
    <source>
        <dbReference type="SAM" id="Phobius"/>
    </source>
</evidence>
<evidence type="ECO:0000259" key="2">
    <source>
        <dbReference type="Pfam" id="PF10277"/>
    </source>
</evidence>
<feature type="domain" description="PGAP2IP C-terminal nuclease-like" evidence="5">
    <location>
        <begin position="702"/>
        <end position="943"/>
    </location>
</feature>
<dbReference type="AlphaFoldDB" id="A0A8H7Q7J2"/>
<dbReference type="SUPFAM" id="SSF56219">
    <property type="entry name" value="DNase I-like"/>
    <property type="match status" value="1"/>
</dbReference>
<reference evidence="6" key="1">
    <citation type="submission" date="2020-12" db="EMBL/GenBank/DDBJ databases">
        <title>Metabolic potential, ecology and presence of endohyphal bacteria is reflected in genomic diversity of Mucoromycotina.</title>
        <authorList>
            <person name="Muszewska A."/>
            <person name="Okrasinska A."/>
            <person name="Steczkiewicz K."/>
            <person name="Drgas O."/>
            <person name="Orlowska M."/>
            <person name="Perlinska-Lenart U."/>
            <person name="Aleksandrzak-Piekarczyk T."/>
            <person name="Szatraj K."/>
            <person name="Zielenkiewicz U."/>
            <person name="Pilsyk S."/>
            <person name="Malc E."/>
            <person name="Mieczkowski P."/>
            <person name="Kruszewska J.S."/>
            <person name="Biernat P."/>
            <person name="Pawlowska J."/>
        </authorList>
    </citation>
    <scope>NUCLEOTIDE SEQUENCE</scope>
    <source>
        <strain evidence="6">WA0000051536</strain>
    </source>
</reference>
<dbReference type="Pfam" id="PF10277">
    <property type="entry name" value="Frag1"/>
    <property type="match status" value="1"/>
</dbReference>
<feature type="transmembrane region" description="Helical" evidence="1">
    <location>
        <begin position="539"/>
        <end position="556"/>
    </location>
</feature>
<dbReference type="OrthoDB" id="68581at2759"/>
<dbReference type="GO" id="GO:0031505">
    <property type="term" value="P:fungal-type cell wall organization"/>
    <property type="evidence" value="ECO:0007669"/>
    <property type="project" value="TreeGrafter"/>
</dbReference>
<dbReference type="InterPro" id="IPR019402">
    <property type="entry name" value="CWH43_N"/>
</dbReference>
<evidence type="ECO:0000313" key="6">
    <source>
        <dbReference type="EMBL" id="KAG2187442.1"/>
    </source>
</evidence>
<dbReference type="GO" id="GO:0006506">
    <property type="term" value="P:GPI anchor biosynthetic process"/>
    <property type="evidence" value="ECO:0007669"/>
    <property type="project" value="TreeGrafter"/>
</dbReference>
<gene>
    <name evidence="6" type="ORF">INT44_005130</name>
</gene>
<dbReference type="PANTHER" id="PTHR14859">
    <property type="entry name" value="CALCOFLUOR WHITE HYPERSENSITIVE PROTEIN PRECURSOR"/>
    <property type="match status" value="1"/>
</dbReference>
<feature type="transmembrane region" description="Helical" evidence="1">
    <location>
        <begin position="87"/>
        <end position="110"/>
    </location>
</feature>
<feature type="transmembrane region" description="Helical" evidence="1">
    <location>
        <begin position="514"/>
        <end position="532"/>
    </location>
</feature>
<evidence type="ECO:0008006" key="8">
    <source>
        <dbReference type="Google" id="ProtNLM"/>
    </source>
</evidence>
<proteinExistence type="predicted"/>
<feature type="transmembrane region" description="Helical" evidence="1">
    <location>
        <begin position="429"/>
        <end position="450"/>
    </location>
</feature>
<dbReference type="EMBL" id="JAEPRA010000003">
    <property type="protein sequence ID" value="KAG2187442.1"/>
    <property type="molecule type" value="Genomic_DNA"/>
</dbReference>
<feature type="domain" description="CWH43-like N-terminal" evidence="2">
    <location>
        <begin position="30"/>
        <end position="242"/>
    </location>
</feature>
<dbReference type="Gene3D" id="3.60.10.10">
    <property type="entry name" value="Endonuclease/exonuclease/phosphatase"/>
    <property type="match status" value="1"/>
</dbReference>